<dbReference type="OrthoDB" id="2087617at2"/>
<dbReference type="EMBL" id="UHJJ01000004">
    <property type="protein sequence ID" value="SUQ13835.1"/>
    <property type="molecule type" value="Genomic_DNA"/>
</dbReference>
<dbReference type="Gene3D" id="1.10.1900.10">
    <property type="entry name" value="c-terminal domain of poly(a) binding protein"/>
    <property type="match status" value="1"/>
</dbReference>
<dbReference type="SUPFAM" id="SSF158560">
    <property type="entry name" value="BH3980-like"/>
    <property type="match status" value="1"/>
</dbReference>
<dbReference type="GO" id="GO:0003677">
    <property type="term" value="F:DNA binding"/>
    <property type="evidence" value="ECO:0007669"/>
    <property type="project" value="UniProtKB-KW"/>
</dbReference>
<dbReference type="Pfam" id="PF06304">
    <property type="entry name" value="DUF1048"/>
    <property type="match status" value="1"/>
</dbReference>
<reference evidence="2" key="1">
    <citation type="submission" date="2017-07" db="EMBL/GenBank/DDBJ databases">
        <authorList>
            <person name="Varghese N."/>
            <person name="Submissions S."/>
        </authorList>
    </citation>
    <scope>NUCLEOTIDE SEQUENCE [LARGE SCALE GENOMIC DNA]</scope>
    <source>
        <strain evidence="2">NLAE-zl-C134</strain>
    </source>
</reference>
<dbReference type="InterPro" id="IPR008316">
    <property type="entry name" value="UCP029876"/>
</dbReference>
<dbReference type="RefSeq" id="WP_109710121.1">
    <property type="nucleotide sequence ID" value="NZ_QGDS01000004.1"/>
</dbReference>
<dbReference type="AlphaFoldDB" id="A0A316AKA2"/>
<sequence>MSIQDIIEGKKKWRAHMARVKALPQDYQIVYKEIQKYLFRVCPVEMTDGLTDGTDLFPGIVGLFEEGAALGKGVLEVTGRDVAAFCDDLIKDSKTNADILQESVNQEVYKAIKKDLNQAKGKEYDRDGKSN</sequence>
<name>A0A316AKA2_9FIRM</name>
<keyword evidence="2" id="KW-1185">Reference proteome</keyword>
<proteinExistence type="predicted"/>
<evidence type="ECO:0000313" key="1">
    <source>
        <dbReference type="EMBL" id="SUQ13835.1"/>
    </source>
</evidence>
<accession>A0A316AKA2</accession>
<evidence type="ECO:0000313" key="2">
    <source>
        <dbReference type="Proteomes" id="UP000254051"/>
    </source>
</evidence>
<gene>
    <name evidence="1" type="ORF">SAMN05216529_104146</name>
</gene>
<dbReference type="Proteomes" id="UP000254051">
    <property type="component" value="Unassembled WGS sequence"/>
</dbReference>
<keyword evidence="1" id="KW-0238">DNA-binding</keyword>
<protein>
    <submittedName>
        <fullName evidence="1">DNA-binding ferritin-like protein (Dps family)</fullName>
    </submittedName>
</protein>
<organism evidence="1 2">
    <name type="scientific">Faecalicatena contorta</name>
    <dbReference type="NCBI Taxonomy" id="39482"/>
    <lineage>
        <taxon>Bacteria</taxon>
        <taxon>Bacillati</taxon>
        <taxon>Bacillota</taxon>
        <taxon>Clostridia</taxon>
        <taxon>Lachnospirales</taxon>
        <taxon>Lachnospiraceae</taxon>
        <taxon>Faecalicatena</taxon>
    </lineage>
</organism>